<proteinExistence type="predicted"/>
<dbReference type="Proteomes" id="UP001595692">
    <property type="component" value="Unassembled WGS sequence"/>
</dbReference>
<gene>
    <name evidence="1" type="ORF">ACFOSS_04580</name>
</gene>
<dbReference type="RefSeq" id="WP_377150901.1">
    <property type="nucleotide sequence ID" value="NZ_JBHSAF010000002.1"/>
</dbReference>
<reference evidence="2" key="1">
    <citation type="journal article" date="2019" name="Int. J. Syst. Evol. Microbiol.">
        <title>The Global Catalogue of Microorganisms (GCM) 10K type strain sequencing project: providing services to taxonomists for standard genome sequencing and annotation.</title>
        <authorList>
            <consortium name="The Broad Institute Genomics Platform"/>
            <consortium name="The Broad Institute Genome Sequencing Center for Infectious Disease"/>
            <person name="Wu L."/>
            <person name="Ma J."/>
        </authorList>
    </citation>
    <scope>NUCLEOTIDE SEQUENCE [LARGE SCALE GENOMIC DNA]</scope>
    <source>
        <strain evidence="2">CCUG 54939</strain>
    </source>
</reference>
<dbReference type="EMBL" id="JBHSAF010000002">
    <property type="protein sequence ID" value="MFC3912748.1"/>
    <property type="molecule type" value="Genomic_DNA"/>
</dbReference>
<evidence type="ECO:0000313" key="2">
    <source>
        <dbReference type="Proteomes" id="UP001595692"/>
    </source>
</evidence>
<accession>A0ABV8CL65</accession>
<comment type="caution">
    <text evidence="1">The sequence shown here is derived from an EMBL/GenBank/DDBJ whole genome shotgun (WGS) entry which is preliminary data.</text>
</comment>
<keyword evidence="2" id="KW-1185">Reference proteome</keyword>
<protein>
    <recommendedName>
        <fullName evidence="3">ABC-type amino acid transport substrate-binding protein</fullName>
    </recommendedName>
</protein>
<name>A0ABV8CL65_9GAMM</name>
<evidence type="ECO:0000313" key="1">
    <source>
        <dbReference type="EMBL" id="MFC3912748.1"/>
    </source>
</evidence>
<evidence type="ECO:0008006" key="3">
    <source>
        <dbReference type="Google" id="ProtNLM"/>
    </source>
</evidence>
<sequence>MHRGIGWAVGLCAFCVMPLWAAPTIYTYRGAESASDSRNQYTAALLRLALEKTRDLGGEAELQASPPMNTTRAAQELEKGTYPNFILKLSYSPVHEEHGLIRGAYDIDLGVIGYRVCFTRQGRLPQLAGVATPQQLSPYLFGVGTGWQDSQILQHNGFKVLEVGSYKSLFPMLARGRFDLFCRGINEVADERAEAERHPALVLEPTLMLYYDLPRFFYANARDKAALARVDIGVRRAAADGSLQALWQQFYLPSIQLVQPQQRHVLRLDNPDVAGLGWDPQQWVYEPLSNSFQLRR</sequence>
<dbReference type="SUPFAM" id="SSF53850">
    <property type="entry name" value="Periplasmic binding protein-like II"/>
    <property type="match status" value="1"/>
</dbReference>
<organism evidence="1 2">
    <name type="scientific">Pseudaeromonas sharmana</name>
    <dbReference type="NCBI Taxonomy" id="328412"/>
    <lineage>
        <taxon>Bacteria</taxon>
        <taxon>Pseudomonadati</taxon>
        <taxon>Pseudomonadota</taxon>
        <taxon>Gammaproteobacteria</taxon>
        <taxon>Aeromonadales</taxon>
        <taxon>Aeromonadaceae</taxon>
        <taxon>Pseudaeromonas</taxon>
    </lineage>
</organism>